<keyword evidence="5" id="KW-1185">Reference proteome</keyword>
<reference evidence="4" key="1">
    <citation type="journal article" date="2019" name="G3 (Bethesda)">
        <title>Genome Assemblies of Two Rare Opportunistic Yeast Pathogens: Diutina rugosa (syn. Candida rugosa) and Trichomonascus ciferrii (syn. Candida ciferrii).</title>
        <authorList>
            <person name="Mixao V."/>
            <person name="Saus E."/>
            <person name="Hansen A.P."/>
            <person name="Lass-Florl C."/>
            <person name="Gabaldon T."/>
        </authorList>
    </citation>
    <scope>NUCLEOTIDE SEQUENCE</scope>
    <source>
        <strain evidence="4">CBS 4856</strain>
    </source>
</reference>
<comment type="subcellular location">
    <subcellularLocation>
        <location evidence="1">Nucleus</location>
    </subcellularLocation>
</comment>
<name>A0A642VEJ1_9ASCO</name>
<dbReference type="Pfam" id="PF13934">
    <property type="entry name" value="ELYS"/>
    <property type="match status" value="1"/>
</dbReference>
<dbReference type="VEuPathDB" id="FungiDB:TRICI_000045"/>
<organism evidence="4 5">
    <name type="scientific">Trichomonascus ciferrii</name>
    <dbReference type="NCBI Taxonomy" id="44093"/>
    <lineage>
        <taxon>Eukaryota</taxon>
        <taxon>Fungi</taxon>
        <taxon>Dikarya</taxon>
        <taxon>Ascomycota</taxon>
        <taxon>Saccharomycotina</taxon>
        <taxon>Dipodascomycetes</taxon>
        <taxon>Dipodascales</taxon>
        <taxon>Trichomonascaceae</taxon>
        <taxon>Trichomonascus</taxon>
        <taxon>Trichomonascus ciferrii complex</taxon>
    </lineage>
</organism>
<evidence type="ECO:0000259" key="3">
    <source>
        <dbReference type="Pfam" id="PF13934"/>
    </source>
</evidence>
<sequence length="316" mass="35472">MEAPFAVALVTSVKETPYTKDLSGRLQKARKELGGKLFFDVLAKQLIDLDTTSSFPPKDKNALNELVETIHEQSSVKKLNQACLTYYLFLDFPPELTMGDNLPQYYAEEIDFPVGFKELVQGFWHLDRLEFDQSLVHLSHPLVTPTFHDKILSAYLTATSGKHNYVMAYLCANNPKLASQETITNYMATLCAVSLYSGLEFSRSASPDIKLDLLTSMVEFCLENSPMRNLWRLVNLPLNPIEENLMYNNVLAGIISNAKSEQHKSLAKDVLLMRSLHTGNVSLAYQVSQMTNSTTSTPAENVSWNDLSRGLQLHIA</sequence>
<evidence type="ECO:0000313" key="5">
    <source>
        <dbReference type="Proteomes" id="UP000761534"/>
    </source>
</evidence>
<dbReference type="Proteomes" id="UP000761534">
    <property type="component" value="Unassembled WGS sequence"/>
</dbReference>
<dbReference type="InterPro" id="IPR025151">
    <property type="entry name" value="ELYS_dom"/>
</dbReference>
<evidence type="ECO:0000256" key="1">
    <source>
        <dbReference type="ARBA" id="ARBA00004123"/>
    </source>
</evidence>
<evidence type="ECO:0000256" key="2">
    <source>
        <dbReference type="ARBA" id="ARBA00023242"/>
    </source>
</evidence>
<gene>
    <name evidence="4" type="ORF">TRICI_000045</name>
</gene>
<comment type="caution">
    <text evidence="4">The sequence shown here is derived from an EMBL/GenBank/DDBJ whole genome shotgun (WGS) entry which is preliminary data.</text>
</comment>
<accession>A0A642VEJ1</accession>
<protein>
    <recommendedName>
        <fullName evidence="3">ELYS-like domain-containing protein</fullName>
    </recommendedName>
</protein>
<dbReference type="GO" id="GO:0005634">
    <property type="term" value="C:nucleus"/>
    <property type="evidence" value="ECO:0007669"/>
    <property type="project" value="UniProtKB-SubCell"/>
</dbReference>
<dbReference type="OrthoDB" id="20729at2759"/>
<keyword evidence="2" id="KW-0539">Nucleus</keyword>
<feature type="domain" description="ELYS-like" evidence="3">
    <location>
        <begin position="36"/>
        <end position="250"/>
    </location>
</feature>
<proteinExistence type="predicted"/>
<dbReference type="EMBL" id="SWFS01000010">
    <property type="protein sequence ID" value="KAA8917800.1"/>
    <property type="molecule type" value="Genomic_DNA"/>
</dbReference>
<evidence type="ECO:0000313" key="4">
    <source>
        <dbReference type="EMBL" id="KAA8917800.1"/>
    </source>
</evidence>
<dbReference type="AlphaFoldDB" id="A0A642VEJ1"/>